<reference evidence="1 2" key="1">
    <citation type="submission" date="2011-02" db="EMBL/GenBank/DDBJ databases">
        <title>The Genome Sequence of Sphaeroforma arctica JP610.</title>
        <authorList>
            <consortium name="The Broad Institute Genome Sequencing Platform"/>
            <person name="Russ C."/>
            <person name="Cuomo C."/>
            <person name="Young S.K."/>
            <person name="Zeng Q."/>
            <person name="Gargeya S."/>
            <person name="Alvarado L."/>
            <person name="Berlin A."/>
            <person name="Chapman S.B."/>
            <person name="Chen Z."/>
            <person name="Freedman E."/>
            <person name="Gellesch M."/>
            <person name="Goldberg J."/>
            <person name="Griggs A."/>
            <person name="Gujja S."/>
            <person name="Heilman E."/>
            <person name="Heiman D."/>
            <person name="Howarth C."/>
            <person name="Mehta T."/>
            <person name="Neiman D."/>
            <person name="Pearson M."/>
            <person name="Roberts A."/>
            <person name="Saif S."/>
            <person name="Shea T."/>
            <person name="Shenoy N."/>
            <person name="Sisk P."/>
            <person name="Stolte C."/>
            <person name="Sykes S."/>
            <person name="White J."/>
            <person name="Yandava C."/>
            <person name="Burger G."/>
            <person name="Gray M.W."/>
            <person name="Holland P.W.H."/>
            <person name="King N."/>
            <person name="Lang F.B.F."/>
            <person name="Roger A.J."/>
            <person name="Ruiz-Trillo I."/>
            <person name="Haas B."/>
            <person name="Nusbaum C."/>
            <person name="Birren B."/>
        </authorList>
    </citation>
    <scope>NUCLEOTIDE SEQUENCE [LARGE SCALE GENOMIC DNA]</scope>
    <source>
        <strain evidence="1 2">JP610</strain>
    </source>
</reference>
<evidence type="ECO:0000313" key="1">
    <source>
        <dbReference type="EMBL" id="KNC84270.1"/>
    </source>
</evidence>
<protein>
    <submittedName>
        <fullName evidence="1">Uncharacterized protein</fullName>
    </submittedName>
</protein>
<sequence length="77" mass="8591">MRFQDGKTLTNESFFYPDLLGVDVSVLVPGGVADFKYLKVLYHEQQKLGAYATCRLSKKAVFTDGLEKQQVSADGTR</sequence>
<accession>A0A0L0G5G6</accession>
<dbReference type="Proteomes" id="UP000054560">
    <property type="component" value="Unassembled WGS sequence"/>
</dbReference>
<keyword evidence="2" id="KW-1185">Reference proteome</keyword>
<organism evidence="1 2">
    <name type="scientific">Sphaeroforma arctica JP610</name>
    <dbReference type="NCBI Taxonomy" id="667725"/>
    <lineage>
        <taxon>Eukaryota</taxon>
        <taxon>Ichthyosporea</taxon>
        <taxon>Ichthyophonida</taxon>
        <taxon>Sphaeroforma</taxon>
    </lineage>
</organism>
<name>A0A0L0G5G6_9EUKA</name>
<dbReference type="GeneID" id="25904001"/>
<evidence type="ECO:0000313" key="2">
    <source>
        <dbReference type="Proteomes" id="UP000054560"/>
    </source>
</evidence>
<dbReference type="RefSeq" id="XP_014158172.1">
    <property type="nucleotide sequence ID" value="XM_014302697.1"/>
</dbReference>
<dbReference type="EMBL" id="KQ241775">
    <property type="protein sequence ID" value="KNC84270.1"/>
    <property type="molecule type" value="Genomic_DNA"/>
</dbReference>
<dbReference type="AlphaFoldDB" id="A0A0L0G5G6"/>
<proteinExistence type="predicted"/>
<gene>
    <name evidence="1" type="ORF">SARC_03497</name>
</gene>